<dbReference type="Pfam" id="PF00022">
    <property type="entry name" value="Actin"/>
    <property type="match status" value="1"/>
</dbReference>
<proteinExistence type="inferred from homology"/>
<dbReference type="InterPro" id="IPR004000">
    <property type="entry name" value="Actin"/>
</dbReference>
<dbReference type="GO" id="GO:0005856">
    <property type="term" value="C:cytoskeleton"/>
    <property type="evidence" value="ECO:0007669"/>
    <property type="project" value="UniProtKB-SubCell"/>
</dbReference>
<dbReference type="Proteomes" id="UP000030746">
    <property type="component" value="Unassembled WGS sequence"/>
</dbReference>
<gene>
    <name evidence="8" type="ORF">LOTGIDRAFT_155589</name>
</gene>
<keyword evidence="3" id="KW-0963">Cytoplasm</keyword>
<dbReference type="GO" id="GO:0005524">
    <property type="term" value="F:ATP binding"/>
    <property type="evidence" value="ECO:0007669"/>
    <property type="project" value="UniProtKB-KW"/>
</dbReference>
<dbReference type="STRING" id="225164.V4B6R7"/>
<dbReference type="InterPro" id="IPR020902">
    <property type="entry name" value="Actin/actin-like_CS"/>
</dbReference>
<reference evidence="8 9" key="1">
    <citation type="journal article" date="2013" name="Nature">
        <title>Insights into bilaterian evolution from three spiralian genomes.</title>
        <authorList>
            <person name="Simakov O."/>
            <person name="Marletaz F."/>
            <person name="Cho S.J."/>
            <person name="Edsinger-Gonzales E."/>
            <person name="Havlak P."/>
            <person name="Hellsten U."/>
            <person name="Kuo D.H."/>
            <person name="Larsson T."/>
            <person name="Lv J."/>
            <person name="Arendt D."/>
            <person name="Savage R."/>
            <person name="Osoegawa K."/>
            <person name="de Jong P."/>
            <person name="Grimwood J."/>
            <person name="Chapman J.A."/>
            <person name="Shapiro H."/>
            <person name="Aerts A."/>
            <person name="Otillar R.P."/>
            <person name="Terry A.Y."/>
            <person name="Boore J.L."/>
            <person name="Grigoriev I.V."/>
            <person name="Lindberg D.R."/>
            <person name="Seaver E.C."/>
            <person name="Weisblat D.A."/>
            <person name="Putnam N.H."/>
            <person name="Rokhsar D.S."/>
        </authorList>
    </citation>
    <scope>NUCLEOTIDE SEQUENCE [LARGE SCALE GENOMIC DNA]</scope>
</reference>
<dbReference type="KEGG" id="lgi:LOTGIDRAFT_155589"/>
<organism evidence="8 9">
    <name type="scientific">Lottia gigantea</name>
    <name type="common">Giant owl limpet</name>
    <dbReference type="NCBI Taxonomy" id="225164"/>
    <lineage>
        <taxon>Eukaryota</taxon>
        <taxon>Metazoa</taxon>
        <taxon>Spiralia</taxon>
        <taxon>Lophotrochozoa</taxon>
        <taxon>Mollusca</taxon>
        <taxon>Gastropoda</taxon>
        <taxon>Patellogastropoda</taxon>
        <taxon>Lottioidea</taxon>
        <taxon>Lottiidae</taxon>
        <taxon>Lottia</taxon>
    </lineage>
</organism>
<dbReference type="RefSeq" id="XP_009065372.1">
    <property type="nucleotide sequence ID" value="XM_009067124.1"/>
</dbReference>
<dbReference type="PROSITE" id="PS00432">
    <property type="entry name" value="ACTINS_2"/>
    <property type="match status" value="1"/>
</dbReference>
<dbReference type="FunFam" id="3.30.420.40:FF:000058">
    <property type="entry name" value="Putative actin-related protein 5"/>
    <property type="match status" value="1"/>
</dbReference>
<evidence type="ECO:0000256" key="6">
    <source>
        <dbReference type="ARBA" id="ARBA00023212"/>
    </source>
</evidence>
<name>V4B6R7_LOTGI</name>
<dbReference type="HOGENOM" id="CLU_027965_0_2_1"/>
<evidence type="ECO:0000256" key="4">
    <source>
        <dbReference type="ARBA" id="ARBA00022741"/>
    </source>
</evidence>
<dbReference type="EMBL" id="KB203566">
    <property type="protein sequence ID" value="ESO84254.1"/>
    <property type="molecule type" value="Genomic_DNA"/>
</dbReference>
<dbReference type="AlphaFoldDB" id="V4B6R7"/>
<dbReference type="GeneID" id="20236749"/>
<dbReference type="FunFam" id="3.90.640.10:FF:000007">
    <property type="entry name" value="Actin like 7B"/>
    <property type="match status" value="1"/>
</dbReference>
<comment type="function">
    <text evidence="1">Actins are highly conserved proteins that are involved in various types of cell motility and are ubiquitously expressed in all eukaryotic cells.</text>
</comment>
<dbReference type="Gene3D" id="3.90.640.10">
    <property type="entry name" value="Actin, Chain A, domain 4"/>
    <property type="match status" value="1"/>
</dbReference>
<sequence length="380" mass="43081">MWDPSYTGEDELSTLVLDLGSSKCKAGFAGDDGPQSVFSSVVGRNRIAGNEASAGKQEAYVGYDVQETKAALSITHPIEHGIVTNWDDMEILLNYIFNKELRVSPSDYSILVTEPPLNPKSNREIMTQNMFEKYEVPAYYMILQSILTQYSCGRVSSIMVEVGGGITHILPIYEGHAILPAVKRRDFAGRDLTNYLQELLNHKGYSFCTYREQEIVRDIKEQCCYVASDYEQEMLDPTACKEKSYELPDGTKITLDNERIACPETLFQPHLFGHQEKGLVDLIYQSLMDSDIDARLDLFCNVILSGGTTLLPGFHERLLKELDELIPKRRTKVIASPERQYHVWIGGSILGSMTTFRQMWITKQEYEEHGPNIIHKRCAL</sequence>
<dbReference type="PROSITE" id="PS01132">
    <property type="entry name" value="ACTINS_ACT_LIKE"/>
    <property type="match status" value="1"/>
</dbReference>
<protein>
    <recommendedName>
        <fullName evidence="10">Actin, cytoplasmic</fullName>
    </recommendedName>
</protein>
<accession>V4B6R7</accession>
<evidence type="ECO:0000256" key="5">
    <source>
        <dbReference type="ARBA" id="ARBA00022840"/>
    </source>
</evidence>
<comment type="similarity">
    <text evidence="7">Belongs to the actin family.</text>
</comment>
<dbReference type="PRINTS" id="PR00190">
    <property type="entry name" value="ACTIN"/>
</dbReference>
<dbReference type="InterPro" id="IPR004001">
    <property type="entry name" value="Actin_CS"/>
</dbReference>
<keyword evidence="4" id="KW-0547">Nucleotide-binding</keyword>
<keyword evidence="9" id="KW-1185">Reference proteome</keyword>
<dbReference type="SMART" id="SM00268">
    <property type="entry name" value="ACTIN"/>
    <property type="match status" value="1"/>
</dbReference>
<evidence type="ECO:0000256" key="2">
    <source>
        <dbReference type="ARBA" id="ARBA00004245"/>
    </source>
</evidence>
<dbReference type="InterPro" id="IPR043129">
    <property type="entry name" value="ATPase_NBD"/>
</dbReference>
<dbReference type="Gene3D" id="3.30.420.40">
    <property type="match status" value="2"/>
</dbReference>
<keyword evidence="6" id="KW-0206">Cytoskeleton</keyword>
<dbReference type="CTD" id="20236749"/>
<dbReference type="PANTHER" id="PTHR11937">
    <property type="entry name" value="ACTIN"/>
    <property type="match status" value="1"/>
</dbReference>
<evidence type="ECO:0000313" key="9">
    <source>
        <dbReference type="Proteomes" id="UP000030746"/>
    </source>
</evidence>
<dbReference type="OrthoDB" id="337660at2759"/>
<evidence type="ECO:0008006" key="10">
    <source>
        <dbReference type="Google" id="ProtNLM"/>
    </source>
</evidence>
<keyword evidence="5" id="KW-0067">ATP-binding</keyword>
<dbReference type="FunFam" id="3.30.420.40:FF:000148">
    <property type="entry name" value="Actin, alpha skeletal muscle"/>
    <property type="match status" value="1"/>
</dbReference>
<evidence type="ECO:0000256" key="7">
    <source>
        <dbReference type="RuleBase" id="RU000487"/>
    </source>
</evidence>
<evidence type="ECO:0000256" key="3">
    <source>
        <dbReference type="ARBA" id="ARBA00022490"/>
    </source>
</evidence>
<comment type="subcellular location">
    <subcellularLocation>
        <location evidence="2">Cytoplasm</location>
        <location evidence="2">Cytoskeleton</location>
    </subcellularLocation>
</comment>
<evidence type="ECO:0000256" key="1">
    <source>
        <dbReference type="ARBA" id="ARBA00003520"/>
    </source>
</evidence>
<dbReference type="SUPFAM" id="SSF53067">
    <property type="entry name" value="Actin-like ATPase domain"/>
    <property type="match status" value="2"/>
</dbReference>
<evidence type="ECO:0000313" key="8">
    <source>
        <dbReference type="EMBL" id="ESO84254.1"/>
    </source>
</evidence>